<dbReference type="PROSITE" id="PS50109">
    <property type="entry name" value="HIS_KIN"/>
    <property type="match status" value="1"/>
</dbReference>
<dbReference type="SMART" id="SM00387">
    <property type="entry name" value="HATPase_c"/>
    <property type="match status" value="1"/>
</dbReference>
<keyword evidence="9" id="KW-1185">Reference proteome</keyword>
<dbReference type="GO" id="GO:0000155">
    <property type="term" value="F:phosphorelay sensor kinase activity"/>
    <property type="evidence" value="ECO:0007669"/>
    <property type="project" value="InterPro"/>
</dbReference>
<sequence length="468" mass="51926">MNSISNSNLSLYQLIKASDPPPLSIDISPQTLQSHVKSITEVLIEQQIKATIILKPLQSQSWSDIINNYQEQGNLESLYLCGDFSDASSKVLADATLSSTKTIPIILGKNSRLKRECFVLAIASNCSILLLAQWQKGQIQANASGKRVQQPYLETIVSFEPLLIKKFLSEIAPIIAENNPEINLTANNFKIENDFANSPTQLLTNLLIKQITKEDALTTSSHSQQSSRNLELENSSFVSTLGLQTDFLRNLVEEMRSPVTYMKTTISLLASKQIKGEQRQRYLQMLEKQCDRQNSVISGLLELLQLDISTEADTIYLNEFVPGIVSTYQPLANENNIQLGYTIPANLPPVVFPASWLRQIIIQLLNNSLQFTPPQGRVFVQAAFKNTNVELNIGDTGRGIETQELSKIFDSFYRTKTISNDRTTGAGLGLTIVRQLVEKSGGKILVTSKIGKGSNFKILIPALPPELL</sequence>
<dbReference type="InterPro" id="IPR050736">
    <property type="entry name" value="Sensor_HK_Regulatory"/>
</dbReference>
<keyword evidence="4" id="KW-0808">Transferase</keyword>
<dbReference type="FunFam" id="3.30.565.10:FF:000006">
    <property type="entry name" value="Sensor histidine kinase WalK"/>
    <property type="match status" value="1"/>
</dbReference>
<keyword evidence="6" id="KW-0902">Two-component regulatory system</keyword>
<dbReference type="PANTHER" id="PTHR43711">
    <property type="entry name" value="TWO-COMPONENT HISTIDINE KINASE"/>
    <property type="match status" value="1"/>
</dbReference>
<proteinExistence type="predicted"/>
<dbReference type="PRINTS" id="PR00344">
    <property type="entry name" value="BCTRLSENSOR"/>
</dbReference>
<dbReference type="InterPro" id="IPR003661">
    <property type="entry name" value="HisK_dim/P_dom"/>
</dbReference>
<feature type="domain" description="Histidine kinase" evidence="7">
    <location>
        <begin position="250"/>
        <end position="464"/>
    </location>
</feature>
<dbReference type="AlphaFoldDB" id="A0A563VIV8"/>
<dbReference type="SUPFAM" id="SSF55874">
    <property type="entry name" value="ATPase domain of HSP90 chaperone/DNA topoisomerase II/histidine kinase"/>
    <property type="match status" value="1"/>
</dbReference>
<name>A0A563VIV8_9CYAN</name>
<dbReference type="InterPro" id="IPR005467">
    <property type="entry name" value="His_kinase_dom"/>
</dbReference>
<evidence type="ECO:0000256" key="1">
    <source>
        <dbReference type="ARBA" id="ARBA00000085"/>
    </source>
</evidence>
<organism evidence="8 9">
    <name type="scientific">Hyella patelloides LEGE 07179</name>
    <dbReference type="NCBI Taxonomy" id="945734"/>
    <lineage>
        <taxon>Bacteria</taxon>
        <taxon>Bacillati</taxon>
        <taxon>Cyanobacteriota</taxon>
        <taxon>Cyanophyceae</taxon>
        <taxon>Pleurocapsales</taxon>
        <taxon>Hyellaceae</taxon>
        <taxon>Hyella</taxon>
    </lineage>
</organism>
<evidence type="ECO:0000256" key="2">
    <source>
        <dbReference type="ARBA" id="ARBA00012438"/>
    </source>
</evidence>
<dbReference type="Proteomes" id="UP000320055">
    <property type="component" value="Unassembled WGS sequence"/>
</dbReference>
<dbReference type="Pfam" id="PF00512">
    <property type="entry name" value="HisKA"/>
    <property type="match status" value="1"/>
</dbReference>
<evidence type="ECO:0000313" key="8">
    <source>
        <dbReference type="EMBL" id="VEP11285.1"/>
    </source>
</evidence>
<dbReference type="Pfam" id="PF02518">
    <property type="entry name" value="HATPase_c"/>
    <property type="match status" value="1"/>
</dbReference>
<comment type="catalytic activity">
    <reaction evidence="1">
        <text>ATP + protein L-histidine = ADP + protein N-phospho-L-histidine.</text>
        <dbReference type="EC" id="2.7.13.3"/>
    </reaction>
</comment>
<dbReference type="Gene3D" id="3.30.565.10">
    <property type="entry name" value="Histidine kinase-like ATPase, C-terminal domain"/>
    <property type="match status" value="1"/>
</dbReference>
<reference evidence="8 9" key="1">
    <citation type="submission" date="2019-01" db="EMBL/GenBank/DDBJ databases">
        <authorList>
            <person name="Brito A."/>
        </authorList>
    </citation>
    <scope>NUCLEOTIDE SEQUENCE [LARGE SCALE GENOMIC DNA]</scope>
    <source>
        <strain evidence="8">1</strain>
    </source>
</reference>
<evidence type="ECO:0000256" key="3">
    <source>
        <dbReference type="ARBA" id="ARBA00022553"/>
    </source>
</evidence>
<dbReference type="PANTHER" id="PTHR43711:SF31">
    <property type="entry name" value="HISTIDINE KINASE"/>
    <property type="match status" value="1"/>
</dbReference>
<evidence type="ECO:0000313" key="9">
    <source>
        <dbReference type="Proteomes" id="UP000320055"/>
    </source>
</evidence>
<gene>
    <name evidence="8" type="ORF">H1P_10070</name>
</gene>
<keyword evidence="3" id="KW-0597">Phosphoprotein</keyword>
<dbReference type="CDD" id="cd00082">
    <property type="entry name" value="HisKA"/>
    <property type="match status" value="1"/>
</dbReference>
<dbReference type="Gene3D" id="1.10.287.130">
    <property type="match status" value="1"/>
</dbReference>
<protein>
    <recommendedName>
        <fullName evidence="2">histidine kinase</fullName>
        <ecNumber evidence="2">2.7.13.3</ecNumber>
    </recommendedName>
</protein>
<evidence type="ECO:0000256" key="4">
    <source>
        <dbReference type="ARBA" id="ARBA00022679"/>
    </source>
</evidence>
<accession>A0A563VIV8</accession>
<dbReference type="InterPro" id="IPR036890">
    <property type="entry name" value="HATPase_C_sf"/>
</dbReference>
<dbReference type="InterPro" id="IPR019278">
    <property type="entry name" value="DICT_dom"/>
</dbReference>
<dbReference type="InterPro" id="IPR036097">
    <property type="entry name" value="HisK_dim/P_sf"/>
</dbReference>
<dbReference type="Pfam" id="PF10069">
    <property type="entry name" value="DICT"/>
    <property type="match status" value="1"/>
</dbReference>
<dbReference type="SUPFAM" id="SSF47384">
    <property type="entry name" value="Homodimeric domain of signal transducing histidine kinase"/>
    <property type="match status" value="1"/>
</dbReference>
<dbReference type="EC" id="2.7.13.3" evidence="2"/>
<evidence type="ECO:0000259" key="7">
    <source>
        <dbReference type="PROSITE" id="PS50109"/>
    </source>
</evidence>
<dbReference type="InterPro" id="IPR003594">
    <property type="entry name" value="HATPase_dom"/>
</dbReference>
<dbReference type="SMART" id="SM00388">
    <property type="entry name" value="HisKA"/>
    <property type="match status" value="1"/>
</dbReference>
<dbReference type="RefSeq" id="WP_144862968.1">
    <property type="nucleotide sequence ID" value="NZ_LR213766.1"/>
</dbReference>
<evidence type="ECO:0000256" key="5">
    <source>
        <dbReference type="ARBA" id="ARBA00022777"/>
    </source>
</evidence>
<keyword evidence="5 8" id="KW-0418">Kinase</keyword>
<dbReference type="OrthoDB" id="476434at2"/>
<evidence type="ECO:0000256" key="6">
    <source>
        <dbReference type="ARBA" id="ARBA00023012"/>
    </source>
</evidence>
<dbReference type="EMBL" id="CAACVJ010000001">
    <property type="protein sequence ID" value="VEP11285.1"/>
    <property type="molecule type" value="Genomic_DNA"/>
</dbReference>
<dbReference type="InterPro" id="IPR004358">
    <property type="entry name" value="Sig_transdc_His_kin-like_C"/>
</dbReference>